<dbReference type="Gene3D" id="1.25.40.10">
    <property type="entry name" value="Tetratricopeptide repeat domain"/>
    <property type="match status" value="1"/>
</dbReference>
<feature type="non-terminal residue" evidence="3">
    <location>
        <position position="124"/>
    </location>
</feature>
<dbReference type="SMART" id="SM00028">
    <property type="entry name" value="TPR"/>
    <property type="match status" value="3"/>
</dbReference>
<keyword evidence="2" id="KW-0802">TPR repeat</keyword>
<evidence type="ECO:0000256" key="2">
    <source>
        <dbReference type="ARBA" id="ARBA00022803"/>
    </source>
</evidence>
<gene>
    <name evidence="3" type="ORF">CPEL01642_LOCUS6825</name>
</gene>
<protein>
    <submittedName>
        <fullName evidence="3">Uncharacterized protein</fullName>
    </submittedName>
</protein>
<dbReference type="EMBL" id="HBEY01014066">
    <property type="protein sequence ID" value="CAD8603490.1"/>
    <property type="molecule type" value="Transcribed_RNA"/>
</dbReference>
<dbReference type="InterPro" id="IPR011990">
    <property type="entry name" value="TPR-like_helical_dom_sf"/>
</dbReference>
<reference evidence="3" key="1">
    <citation type="submission" date="2021-01" db="EMBL/GenBank/DDBJ databases">
        <authorList>
            <person name="Corre E."/>
            <person name="Pelletier E."/>
            <person name="Niang G."/>
            <person name="Scheremetjew M."/>
            <person name="Finn R."/>
            <person name="Kale V."/>
            <person name="Holt S."/>
            <person name="Cochrane G."/>
            <person name="Meng A."/>
            <person name="Brown T."/>
            <person name="Cohen L."/>
        </authorList>
    </citation>
    <scope>NUCLEOTIDE SEQUENCE</scope>
    <source>
        <strain evidence="3">PLY182g</strain>
    </source>
</reference>
<sequence length="124" mass="13074">MEVDALKATANKCIAKGELTQALAALGAALGTEPHMPVLWANRAYVYELQHEHEKALSDAQQCLQFAPDFSKGHLRAGRALTSLGRLAEARELLASASARFPQDYALVEALNAVGDGGVGGSDV</sequence>
<evidence type="ECO:0000256" key="1">
    <source>
        <dbReference type="ARBA" id="ARBA00022737"/>
    </source>
</evidence>
<proteinExistence type="predicted"/>
<accession>A0A7S0L9L3</accession>
<evidence type="ECO:0000313" key="3">
    <source>
        <dbReference type="EMBL" id="CAD8603490.1"/>
    </source>
</evidence>
<dbReference type="SUPFAM" id="SSF48452">
    <property type="entry name" value="TPR-like"/>
    <property type="match status" value="1"/>
</dbReference>
<dbReference type="InterPro" id="IPR019734">
    <property type="entry name" value="TPR_rpt"/>
</dbReference>
<dbReference type="GO" id="GO:0051879">
    <property type="term" value="F:Hsp90 protein binding"/>
    <property type="evidence" value="ECO:0007669"/>
    <property type="project" value="TreeGrafter"/>
</dbReference>
<dbReference type="AlphaFoldDB" id="A0A7S0L9L3"/>
<organism evidence="3">
    <name type="scientific">Coccolithus braarudii</name>
    <dbReference type="NCBI Taxonomy" id="221442"/>
    <lineage>
        <taxon>Eukaryota</taxon>
        <taxon>Haptista</taxon>
        <taxon>Haptophyta</taxon>
        <taxon>Prymnesiophyceae</taxon>
        <taxon>Coccolithales</taxon>
        <taxon>Coccolithaceae</taxon>
        <taxon>Coccolithus</taxon>
    </lineage>
</organism>
<keyword evidence="1" id="KW-0677">Repeat</keyword>
<dbReference type="Pfam" id="PF14559">
    <property type="entry name" value="TPR_19"/>
    <property type="match status" value="1"/>
</dbReference>
<name>A0A7S0L9L3_9EUKA</name>
<dbReference type="PANTHER" id="PTHR22904">
    <property type="entry name" value="TPR REPEAT CONTAINING PROTEIN"/>
    <property type="match status" value="1"/>
</dbReference>
<dbReference type="PANTHER" id="PTHR22904:SF523">
    <property type="entry name" value="STRESS-INDUCED-PHOSPHOPROTEIN 1"/>
    <property type="match status" value="1"/>
</dbReference>